<evidence type="ECO:0000313" key="3">
    <source>
        <dbReference type="Proteomes" id="UP000601435"/>
    </source>
</evidence>
<dbReference type="EMBL" id="CAJNJA010022240">
    <property type="protein sequence ID" value="CAE7488758.1"/>
    <property type="molecule type" value="Genomic_DNA"/>
</dbReference>
<dbReference type="Proteomes" id="UP000601435">
    <property type="component" value="Unassembled WGS sequence"/>
</dbReference>
<sequence length="663" mass="73514">MTNPCGACGAFGWPSRLPHICRAQSRFFASKFVGRGHKGATRGPRRTGPFGWCSIYFKADLVDPLGSVRAWVTARPSIVHLEADSAETSQGLPSSVGETSIHGNPALSEHRLPGESKQATPVSYFEELKACALELHLGFFLARPLDRDRAYRLLMGIAARDELLLLPRRRQRLSGASRVLSKERCSLALCGERFAEGLLQQVQAAERARHNVLWRRVHRLALRPFLALPALRALLLEELAHCPPSPDVLAAEFWLAPSWREHRAMGRVGVGVRTPPPPVFCKTYRAKLEQNWKRVDRILLRFAASLRLLRNQRLTKRGRVTSCLVNLIERFRRGSTVTAYAWKPGCLRGTESPRAFPEVLVWTSVSPERELAPGPSVTKASVLELLAFRRIRAEGLWAGAAALATALLRPQGGDCICFSSWTVHVMPVVLGTSTWMSLLPEQLDAGLLRVDLTGRLQLKLRASRAQSLEILLDFSSIALRRSLGPQRCSKVVEAKQRPKKDSCCVVSQSIVLPARTCAISRVSIAATGWQREMMPSHLAAFGEHVDGGVDADASWTTAVVLRTATETFFVLQALPALHATDCRVTGKQTLASFWGLQWPVQARLAASTWILGISLHQAPSVGINCIIRSRWQVRWCHRRLWALIAPSLKAVSPFPDGEFPKLY</sequence>
<comment type="caution">
    <text evidence="2">The sequence shown here is derived from an EMBL/GenBank/DDBJ whole genome shotgun (WGS) entry which is preliminary data.</text>
</comment>
<protein>
    <submittedName>
        <fullName evidence="2">Uncharacterized protein</fullName>
    </submittedName>
</protein>
<organism evidence="2 3">
    <name type="scientific">Symbiodinium necroappetens</name>
    <dbReference type="NCBI Taxonomy" id="1628268"/>
    <lineage>
        <taxon>Eukaryota</taxon>
        <taxon>Sar</taxon>
        <taxon>Alveolata</taxon>
        <taxon>Dinophyceae</taxon>
        <taxon>Suessiales</taxon>
        <taxon>Symbiodiniaceae</taxon>
        <taxon>Symbiodinium</taxon>
    </lineage>
</organism>
<name>A0A812SRE2_9DINO</name>
<evidence type="ECO:0000313" key="2">
    <source>
        <dbReference type="EMBL" id="CAE7488758.1"/>
    </source>
</evidence>
<evidence type="ECO:0000256" key="1">
    <source>
        <dbReference type="SAM" id="MobiDB-lite"/>
    </source>
</evidence>
<proteinExistence type="predicted"/>
<feature type="compositionally biased region" description="Polar residues" evidence="1">
    <location>
        <begin position="89"/>
        <end position="102"/>
    </location>
</feature>
<accession>A0A812SRE2</accession>
<reference evidence="2" key="1">
    <citation type="submission" date="2021-02" db="EMBL/GenBank/DDBJ databases">
        <authorList>
            <person name="Dougan E. K."/>
            <person name="Rhodes N."/>
            <person name="Thang M."/>
            <person name="Chan C."/>
        </authorList>
    </citation>
    <scope>NUCLEOTIDE SEQUENCE</scope>
</reference>
<gene>
    <name evidence="2" type="ORF">SNEC2469_LOCUS13899</name>
</gene>
<keyword evidence="3" id="KW-1185">Reference proteome</keyword>
<feature type="region of interest" description="Disordered" evidence="1">
    <location>
        <begin position="89"/>
        <end position="113"/>
    </location>
</feature>
<dbReference type="OrthoDB" id="10406698at2759"/>
<dbReference type="AlphaFoldDB" id="A0A812SRE2"/>